<sequence>MENALQLCLDNGVYFGTTASGPEAAAEWVDKGAQFFEVGSELDFIRRGATELIQNHRKAFGK</sequence>
<proteinExistence type="predicted"/>
<dbReference type="AlphaFoldDB" id="A0A382ZXP8"/>
<evidence type="ECO:0008006" key="2">
    <source>
        <dbReference type="Google" id="ProtNLM"/>
    </source>
</evidence>
<dbReference type="Gene3D" id="3.20.20.60">
    <property type="entry name" value="Phosphoenolpyruvate-binding domains"/>
    <property type="match status" value="1"/>
</dbReference>
<accession>A0A382ZXP8</accession>
<organism evidence="1">
    <name type="scientific">marine metagenome</name>
    <dbReference type="NCBI Taxonomy" id="408172"/>
    <lineage>
        <taxon>unclassified sequences</taxon>
        <taxon>metagenomes</taxon>
        <taxon>ecological metagenomes</taxon>
    </lineage>
</organism>
<reference evidence="1" key="1">
    <citation type="submission" date="2018-05" db="EMBL/GenBank/DDBJ databases">
        <authorList>
            <person name="Lanie J.A."/>
            <person name="Ng W.-L."/>
            <person name="Kazmierczak K.M."/>
            <person name="Andrzejewski T.M."/>
            <person name="Davidsen T.M."/>
            <person name="Wayne K.J."/>
            <person name="Tettelin H."/>
            <person name="Glass J.I."/>
            <person name="Rusch D."/>
            <person name="Podicherti R."/>
            <person name="Tsui H.-C.T."/>
            <person name="Winkler M.E."/>
        </authorList>
    </citation>
    <scope>NUCLEOTIDE SEQUENCE</scope>
</reference>
<protein>
    <recommendedName>
        <fullName evidence="2">HpcH/HpaI aldolase/citrate lyase domain-containing protein</fullName>
    </recommendedName>
</protein>
<evidence type="ECO:0000313" key="1">
    <source>
        <dbReference type="EMBL" id="SVE00173.1"/>
    </source>
</evidence>
<name>A0A382ZXP8_9ZZZZ</name>
<gene>
    <name evidence="1" type="ORF">METZ01_LOCUS453027</name>
</gene>
<dbReference type="EMBL" id="UINC01187446">
    <property type="protein sequence ID" value="SVE00173.1"/>
    <property type="molecule type" value="Genomic_DNA"/>
</dbReference>
<dbReference type="InterPro" id="IPR040442">
    <property type="entry name" value="Pyrv_kinase-like_dom_sf"/>
</dbReference>